<evidence type="ECO:0008006" key="8">
    <source>
        <dbReference type="Google" id="ProtNLM"/>
    </source>
</evidence>
<dbReference type="GO" id="GO:0006805">
    <property type="term" value="P:xenobiotic metabolic process"/>
    <property type="evidence" value="ECO:0007669"/>
    <property type="project" value="TreeGrafter"/>
</dbReference>
<evidence type="ECO:0000256" key="1">
    <source>
        <dbReference type="ARBA" id="ARBA00010617"/>
    </source>
</evidence>
<dbReference type="PRINTS" id="PR00385">
    <property type="entry name" value="P450"/>
</dbReference>
<dbReference type="Pfam" id="PF00067">
    <property type="entry name" value="p450"/>
    <property type="match status" value="1"/>
</dbReference>
<dbReference type="InterPro" id="IPR001128">
    <property type="entry name" value="Cyt_P450"/>
</dbReference>
<proteinExistence type="inferred from homology"/>
<name>A0A7R9KX11_9ACAR</name>
<keyword evidence="4" id="KW-0560">Oxidoreductase</keyword>
<keyword evidence="7" id="KW-1185">Reference proteome</keyword>
<evidence type="ECO:0000256" key="3">
    <source>
        <dbReference type="ARBA" id="ARBA00023004"/>
    </source>
</evidence>
<dbReference type="PRINTS" id="PR00463">
    <property type="entry name" value="EP450I"/>
</dbReference>
<keyword evidence="5" id="KW-0349">Heme</keyword>
<evidence type="ECO:0000256" key="2">
    <source>
        <dbReference type="ARBA" id="ARBA00022723"/>
    </source>
</evidence>
<dbReference type="OrthoDB" id="6511124at2759"/>
<dbReference type="GO" id="GO:0020037">
    <property type="term" value="F:heme binding"/>
    <property type="evidence" value="ECO:0007669"/>
    <property type="project" value="InterPro"/>
</dbReference>
<dbReference type="PANTHER" id="PTHR24300:SF397">
    <property type="entry name" value="CYTOCHROME P450 2U1"/>
    <property type="match status" value="1"/>
</dbReference>
<organism evidence="6">
    <name type="scientific">Medioppia subpectinata</name>
    <dbReference type="NCBI Taxonomy" id="1979941"/>
    <lineage>
        <taxon>Eukaryota</taxon>
        <taxon>Metazoa</taxon>
        <taxon>Ecdysozoa</taxon>
        <taxon>Arthropoda</taxon>
        <taxon>Chelicerata</taxon>
        <taxon>Arachnida</taxon>
        <taxon>Acari</taxon>
        <taxon>Acariformes</taxon>
        <taxon>Sarcoptiformes</taxon>
        <taxon>Oribatida</taxon>
        <taxon>Brachypylina</taxon>
        <taxon>Oppioidea</taxon>
        <taxon>Oppiidae</taxon>
        <taxon>Medioppia</taxon>
    </lineage>
</organism>
<evidence type="ECO:0000313" key="6">
    <source>
        <dbReference type="EMBL" id="CAD7629704.1"/>
    </source>
</evidence>
<dbReference type="EMBL" id="OC861801">
    <property type="protein sequence ID" value="CAD7629704.1"/>
    <property type="molecule type" value="Genomic_DNA"/>
</dbReference>
<dbReference type="AlphaFoldDB" id="A0A7R9KX11"/>
<feature type="binding site" description="axial binding residue" evidence="5">
    <location>
        <position position="337"/>
    </location>
    <ligand>
        <name>heme</name>
        <dbReference type="ChEBI" id="CHEBI:30413"/>
    </ligand>
    <ligandPart>
        <name>Fe</name>
        <dbReference type="ChEBI" id="CHEBI:18248"/>
    </ligandPart>
</feature>
<dbReference type="EMBL" id="CAJPIZ010007226">
    <property type="protein sequence ID" value="CAG2110134.1"/>
    <property type="molecule type" value="Genomic_DNA"/>
</dbReference>
<dbReference type="InterPro" id="IPR036396">
    <property type="entry name" value="Cyt_P450_sf"/>
</dbReference>
<keyword evidence="3 5" id="KW-0408">Iron</keyword>
<evidence type="ECO:0000256" key="5">
    <source>
        <dbReference type="PIRSR" id="PIRSR602401-1"/>
    </source>
</evidence>
<comment type="cofactor">
    <cofactor evidence="5">
        <name>heme</name>
        <dbReference type="ChEBI" id="CHEBI:30413"/>
    </cofactor>
</comment>
<dbReference type="GO" id="GO:0005506">
    <property type="term" value="F:iron ion binding"/>
    <property type="evidence" value="ECO:0007669"/>
    <property type="project" value="InterPro"/>
</dbReference>
<protein>
    <recommendedName>
        <fullName evidence="8">Cytochrome P450</fullName>
    </recommendedName>
</protein>
<dbReference type="GO" id="GO:0005737">
    <property type="term" value="C:cytoplasm"/>
    <property type="evidence" value="ECO:0007669"/>
    <property type="project" value="TreeGrafter"/>
</dbReference>
<dbReference type="GO" id="GO:0006082">
    <property type="term" value="P:organic acid metabolic process"/>
    <property type="evidence" value="ECO:0007669"/>
    <property type="project" value="TreeGrafter"/>
</dbReference>
<accession>A0A7R9KX11</accession>
<dbReference type="Proteomes" id="UP000759131">
    <property type="component" value="Unassembled WGS sequence"/>
</dbReference>
<gene>
    <name evidence="6" type="ORF">OSB1V03_LOCUS10119</name>
</gene>
<evidence type="ECO:0000313" key="7">
    <source>
        <dbReference type="Proteomes" id="UP000759131"/>
    </source>
</evidence>
<keyword evidence="2 5" id="KW-0479">Metal-binding</keyword>
<comment type="similarity">
    <text evidence="1">Belongs to the cytochrome P450 family.</text>
</comment>
<dbReference type="Gene3D" id="1.10.630.10">
    <property type="entry name" value="Cytochrome P450"/>
    <property type="match status" value="1"/>
</dbReference>
<sequence length="746" mass="84311">MCYIRNMKQHTNQELAKLYKVYGPVVTLWIGPIPAQFSTQTIGEIFYLVVTRKVKYTKSTDFTKIVNTTVDEIITSMITNEGTDRPLDQEMYANFQYPSFGVGHDISNTYAIYEFIPISRYFMANPLQKLQQIYNKCFEYTINELKKRENTYNESNGQDFCKLFIGAKHRAEANGKPELEYLNDNNIAAVVMDMYLAGIETTNSTLLWLILLITYYSDWQQKMRDEVNNKVGDRAPVVGDKQCLHNVMAFLYETMRYRNTGPIGAPHTTLADTTIDGKYTIPSKTLVVQHLWQILTDDKLWPNSNEFKPDRFLNEHGRFTSVGHSAYIPFGAGKRSCPDIIMFALPSHLPLANIKNTLNAINDNVNNGIEKLTQILPTPPGALPIGPINTLQSTLRHLAIGLPVDLIGQLLNTIQNIWPKIHALTAGAKQHDQFNVNEPAQYYTNHATDSLNDSIATINAVTQRPGAKTRFMNQYIHGLTATETQNMATLTTGADFAPVVDDNFPYDIPNVNLQSMQYLIHEHVVTLLDLERAIGNNTEPDHDDQLIQAALIEHLTQFSPRVQANIYLSWVQFVKSLTKLDSNVDKNNANIEKDISDVARASQWLRWQFETLIIVCNSRLEAVGANRIPASEDKYVSAKAQAYRQLVANVKLRWFLQFNTTDTLIRKGLTHAVNQLAVLSHIPTLNNNQSLLMDQINYTNAQITKFNIAIDLINSNRDLSESIKQTAVDISKGAQQAVVETSMKLS</sequence>
<dbReference type="SUPFAM" id="SSF48264">
    <property type="entry name" value="Cytochrome P450"/>
    <property type="match status" value="1"/>
</dbReference>
<dbReference type="GO" id="GO:0016712">
    <property type="term" value="F:oxidoreductase activity, acting on paired donors, with incorporation or reduction of molecular oxygen, reduced flavin or flavoprotein as one donor, and incorporation of one atom of oxygen"/>
    <property type="evidence" value="ECO:0007669"/>
    <property type="project" value="TreeGrafter"/>
</dbReference>
<dbReference type="InterPro" id="IPR002401">
    <property type="entry name" value="Cyt_P450_E_grp-I"/>
</dbReference>
<dbReference type="InterPro" id="IPR050182">
    <property type="entry name" value="Cytochrome_P450_fam2"/>
</dbReference>
<keyword evidence="4" id="KW-0503">Monooxygenase</keyword>
<dbReference type="PANTHER" id="PTHR24300">
    <property type="entry name" value="CYTOCHROME P450 508A4-RELATED"/>
    <property type="match status" value="1"/>
</dbReference>
<evidence type="ECO:0000256" key="4">
    <source>
        <dbReference type="ARBA" id="ARBA00023033"/>
    </source>
</evidence>
<dbReference type="GO" id="GO:0008395">
    <property type="term" value="F:steroid hydroxylase activity"/>
    <property type="evidence" value="ECO:0007669"/>
    <property type="project" value="TreeGrafter"/>
</dbReference>
<feature type="non-terminal residue" evidence="6">
    <location>
        <position position="1"/>
    </location>
</feature>
<reference evidence="6" key="1">
    <citation type="submission" date="2020-11" db="EMBL/GenBank/DDBJ databases">
        <authorList>
            <person name="Tran Van P."/>
        </authorList>
    </citation>
    <scope>NUCLEOTIDE SEQUENCE</scope>
</reference>